<evidence type="ECO:0000256" key="1">
    <source>
        <dbReference type="ARBA" id="ARBA00004123"/>
    </source>
</evidence>
<dbReference type="SUPFAM" id="SSF48452">
    <property type="entry name" value="TPR-like"/>
    <property type="match status" value="1"/>
</dbReference>
<dbReference type="Gene3D" id="1.25.40.10">
    <property type="entry name" value="Tetratricopeptide repeat domain"/>
    <property type="match status" value="1"/>
</dbReference>
<dbReference type="Pfam" id="PF13181">
    <property type="entry name" value="TPR_8"/>
    <property type="match status" value="1"/>
</dbReference>
<feature type="compositionally biased region" description="Acidic residues" evidence="7">
    <location>
        <begin position="487"/>
        <end position="500"/>
    </location>
</feature>
<dbReference type="InterPro" id="IPR036770">
    <property type="entry name" value="Ankyrin_rpt-contain_sf"/>
</dbReference>
<evidence type="ECO:0000256" key="5">
    <source>
        <dbReference type="PROSITE-ProRule" id="PRU00023"/>
    </source>
</evidence>
<evidence type="ECO:0008006" key="9">
    <source>
        <dbReference type="Google" id="ProtNLM"/>
    </source>
</evidence>
<accession>A0A085NH30</accession>
<dbReference type="EMBL" id="KL367501">
    <property type="protein sequence ID" value="KFD68776.1"/>
    <property type="molecule type" value="Genomic_DNA"/>
</dbReference>
<comment type="subcellular location">
    <subcellularLocation>
        <location evidence="1">Nucleus</location>
    </subcellularLocation>
</comment>
<dbReference type="Gene3D" id="1.25.40.20">
    <property type="entry name" value="Ankyrin repeat-containing domain"/>
    <property type="match status" value="1"/>
</dbReference>
<reference evidence="8" key="1">
    <citation type="journal article" date="2014" name="Nat. Genet.">
        <title>Genome and transcriptome of the porcine whipworm Trichuris suis.</title>
        <authorList>
            <person name="Jex A.R."/>
            <person name="Nejsum P."/>
            <person name="Schwarz E.M."/>
            <person name="Hu L."/>
            <person name="Young N.D."/>
            <person name="Hall R.S."/>
            <person name="Korhonen P.K."/>
            <person name="Liao S."/>
            <person name="Thamsborg S."/>
            <person name="Xia J."/>
            <person name="Xu P."/>
            <person name="Wang S."/>
            <person name="Scheerlinck J.P."/>
            <person name="Hofmann A."/>
            <person name="Sternberg P.W."/>
            <person name="Wang J."/>
            <person name="Gasser R.B."/>
        </authorList>
    </citation>
    <scope>NUCLEOTIDE SEQUENCE [LARGE SCALE GENOMIC DNA]</scope>
    <source>
        <strain evidence="8">DCEP-RM93F</strain>
    </source>
</reference>
<dbReference type="PANTHER" id="PTHR46358:SF1">
    <property type="entry name" value="TONSOKU-LIKE PROTEIN"/>
    <property type="match status" value="1"/>
</dbReference>
<evidence type="ECO:0000256" key="3">
    <source>
        <dbReference type="ARBA" id="ARBA00022737"/>
    </source>
</evidence>
<dbReference type="PANTHER" id="PTHR46358">
    <property type="entry name" value="TONSOKU-LIKE PROTEIN"/>
    <property type="match status" value="1"/>
</dbReference>
<dbReference type="AlphaFoldDB" id="A0A085NH30"/>
<dbReference type="GO" id="GO:0043596">
    <property type="term" value="C:nuclear replication fork"/>
    <property type="evidence" value="ECO:0007669"/>
    <property type="project" value="TreeGrafter"/>
</dbReference>
<dbReference type="GO" id="GO:0000724">
    <property type="term" value="P:double-strand break repair via homologous recombination"/>
    <property type="evidence" value="ECO:0007669"/>
    <property type="project" value="TreeGrafter"/>
</dbReference>
<feature type="repeat" description="ANK" evidence="5">
    <location>
        <begin position="570"/>
        <end position="602"/>
    </location>
</feature>
<evidence type="ECO:0000313" key="8">
    <source>
        <dbReference type="EMBL" id="KFD68776.1"/>
    </source>
</evidence>
<dbReference type="Pfam" id="PF12796">
    <property type="entry name" value="Ank_2"/>
    <property type="match status" value="1"/>
</dbReference>
<keyword evidence="3" id="KW-0677">Repeat</keyword>
<evidence type="ECO:0000256" key="7">
    <source>
        <dbReference type="SAM" id="MobiDB-lite"/>
    </source>
</evidence>
<dbReference type="InterPro" id="IPR032675">
    <property type="entry name" value="LRR_dom_sf"/>
</dbReference>
<dbReference type="SMART" id="SM00028">
    <property type="entry name" value="TPR"/>
    <property type="match status" value="2"/>
</dbReference>
<evidence type="ECO:0000256" key="4">
    <source>
        <dbReference type="ARBA" id="ARBA00023242"/>
    </source>
</evidence>
<dbReference type="Gene3D" id="3.80.10.10">
    <property type="entry name" value="Ribonuclease Inhibitor"/>
    <property type="match status" value="1"/>
</dbReference>
<dbReference type="SUPFAM" id="SSF52047">
    <property type="entry name" value="RNI-like"/>
    <property type="match status" value="1"/>
</dbReference>
<dbReference type="SUPFAM" id="SSF48403">
    <property type="entry name" value="Ankyrin repeat"/>
    <property type="match status" value="1"/>
</dbReference>
<organism evidence="8">
    <name type="scientific">Trichuris suis</name>
    <name type="common">pig whipworm</name>
    <dbReference type="NCBI Taxonomy" id="68888"/>
    <lineage>
        <taxon>Eukaryota</taxon>
        <taxon>Metazoa</taxon>
        <taxon>Ecdysozoa</taxon>
        <taxon>Nematoda</taxon>
        <taxon>Enoplea</taxon>
        <taxon>Dorylaimia</taxon>
        <taxon>Trichinellida</taxon>
        <taxon>Trichuridae</taxon>
        <taxon>Trichuris</taxon>
    </lineage>
</organism>
<dbReference type="InterPro" id="IPR011990">
    <property type="entry name" value="TPR-like_helical_dom_sf"/>
</dbReference>
<protein>
    <recommendedName>
        <fullName evidence="9">Tonsoku-like protein</fullName>
    </recommendedName>
</protein>
<dbReference type="InterPro" id="IPR019734">
    <property type="entry name" value="TPR_rpt"/>
</dbReference>
<dbReference type="PROSITE" id="PS50297">
    <property type="entry name" value="ANK_REP_REGION"/>
    <property type="match status" value="2"/>
</dbReference>
<keyword evidence="6" id="KW-0802">TPR repeat</keyword>
<feature type="region of interest" description="Disordered" evidence="7">
    <location>
        <begin position="478"/>
        <end position="533"/>
    </location>
</feature>
<feature type="region of interest" description="Disordered" evidence="7">
    <location>
        <begin position="778"/>
        <end position="803"/>
    </location>
</feature>
<dbReference type="PROSITE" id="PS50293">
    <property type="entry name" value="TPR_REGION"/>
    <property type="match status" value="1"/>
</dbReference>
<sequence length="1195" mass="133704">MKKAERTKISNLEREKAVAKAKKQWKTVASICNSLGELFVANDMFTEALEQAEEEVEVVGVHVKDADWIWSIRCKMVDYLNKMGDFEQAAKLATENRNIAMQSGNDTNKQDAEHVLGQVYMTWSLTLVEVRNKEQKKKYVQKAFKSFGKAMSLCANKNWPDVSYRVAAVLENIGVLNNHLKEYSKAIENFEKAIELVPEDRQLVGNALGEIVMAKRALGCDKAAESVSRQRVALFEGSENKIDWLESVIMLAHVLLSQEKYDEAAEVLRTVKPELEERSVIGQKIVKLLRQINSAHTLYRQIDGCKDSMTLYKLYEKLGDLFSGQLSSDDIKQHRLAIIYYGKMLDASSAAGVSPTSAYVSLSETYCDMEFYRDAYSHALKTYESESENPEEQINTALMLADLSEKADMALDVSVGWYKSALELASKMDKKDVLATVYHDWFSALQWRCTSKKDREAYDFETIEQRWNELKEFYVQSSAPSASPVNENEEETEEEDDGIDKEESSMGGEPQVMEGQPNERKMATSSRSKVTLRRNAVGESRLHRASIQNRLKTVLRLLEEKHPIDVVDNAGWTPLHEAANRGHSAVVKALIDHGADVNRPGMQGLTPLMDAAANGHWEVIRLLLEAKADVSMRDDTGRSVLDYINDWAESLESNIELDQEYLSIRSILEQRLKESASSSSSSSRCSFVANMFILMWRHNIIIPRLYAAQSCSADMRHGSSRVTLYRKRSFEDIGWVGSDEDVEEVSSKSSAVFPTLDEPGYGRKLYVEAVKSVGSRATPARRRSFSSDKSENMEEGAASASGLVTEEEFEAAEDFFIDDIENKRPKRSLSNDSTTFHTIKRVAVSLPSLPLRSPSSSIRSVTVDATSEPIVDLTRSPHAAFEKFATAQSETEVQGASILSSSRLVKVTVDNWTMAIPVTARDLADKTVRWLTSEAALRYVDRFGKKPVMTMFTSDNAELSPYDPLGVVLESEKGCLRCEVSHWEYFPPTRRLERICKLDGLDIPASVAEAFRIADESNKLVVKNCQLEEAIARSAFRALQYSSLSVIDLSGTVLTVNSILALGIAVGRMNSLEQLLLHGCCLSAAHLEHFYEGLSSAGISAGLMALDNLDLGCNPLGDESVSSFLRILSHCPKLKRLSLDNVQITGAFFLIQKKPWEKLLTDMHLELLDLRKNVIEPTALQLLKTILKHTDVLAD</sequence>
<dbReference type="PRINTS" id="PR01415">
    <property type="entry name" value="ANKYRIN"/>
</dbReference>
<dbReference type="SMART" id="SM00248">
    <property type="entry name" value="ANK"/>
    <property type="match status" value="3"/>
</dbReference>
<feature type="repeat" description="TPR" evidence="6">
    <location>
        <begin position="167"/>
        <end position="200"/>
    </location>
</feature>
<evidence type="ECO:0000256" key="2">
    <source>
        <dbReference type="ARBA" id="ARBA00022614"/>
    </source>
</evidence>
<name>A0A085NH30_9BILA</name>
<dbReference type="PROSITE" id="PS50088">
    <property type="entry name" value="ANK_REPEAT"/>
    <property type="match status" value="2"/>
</dbReference>
<gene>
    <name evidence="8" type="ORF">M514_02749</name>
</gene>
<dbReference type="PROSITE" id="PS50005">
    <property type="entry name" value="TPR"/>
    <property type="match status" value="1"/>
</dbReference>
<keyword evidence="4" id="KW-0539">Nucleus</keyword>
<dbReference type="InterPro" id="IPR052311">
    <property type="entry name" value="MMS22L-TONSL_complex_comp"/>
</dbReference>
<keyword evidence="2" id="KW-0433">Leucine-rich repeat</keyword>
<feature type="repeat" description="ANK" evidence="5">
    <location>
        <begin position="603"/>
        <end position="635"/>
    </location>
</feature>
<dbReference type="GO" id="GO:0031297">
    <property type="term" value="P:replication fork processing"/>
    <property type="evidence" value="ECO:0007669"/>
    <property type="project" value="TreeGrafter"/>
</dbReference>
<dbReference type="Proteomes" id="UP000030758">
    <property type="component" value="Unassembled WGS sequence"/>
</dbReference>
<evidence type="ECO:0000256" key="6">
    <source>
        <dbReference type="PROSITE-ProRule" id="PRU00339"/>
    </source>
</evidence>
<dbReference type="InterPro" id="IPR002110">
    <property type="entry name" value="Ankyrin_rpt"/>
</dbReference>
<proteinExistence type="predicted"/>
<keyword evidence="5" id="KW-0040">ANK repeat</keyword>